<gene>
    <name evidence="5" type="ORF">FKG95_04510</name>
</gene>
<dbReference type="EMBL" id="VHSH01000001">
    <property type="protein sequence ID" value="TQV83975.1"/>
    <property type="molecule type" value="Genomic_DNA"/>
</dbReference>
<dbReference type="InterPro" id="IPR013341">
    <property type="entry name" value="Mandelate_racemase_N_dom"/>
</dbReference>
<comment type="caution">
    <text evidence="5">The sequence shown here is derived from an EMBL/GenBank/DDBJ whole genome shotgun (WGS) entry which is preliminary data.</text>
</comment>
<dbReference type="GO" id="GO:0016854">
    <property type="term" value="F:racemase and epimerase activity"/>
    <property type="evidence" value="ECO:0007669"/>
    <property type="project" value="UniProtKB-ARBA"/>
</dbReference>
<dbReference type="SUPFAM" id="SSF54826">
    <property type="entry name" value="Enolase N-terminal domain-like"/>
    <property type="match status" value="1"/>
</dbReference>
<evidence type="ECO:0000256" key="1">
    <source>
        <dbReference type="ARBA" id="ARBA00008031"/>
    </source>
</evidence>
<dbReference type="InterPro" id="IPR029017">
    <property type="entry name" value="Enolase-like_N"/>
</dbReference>
<keyword evidence="2" id="KW-0479">Metal-binding</keyword>
<name>A0A545U3B4_9PROT</name>
<accession>A0A545U3B4</accession>
<protein>
    <submittedName>
        <fullName evidence="5">Muconate cycloisomerase</fullName>
    </submittedName>
</protein>
<dbReference type="SMART" id="SM00922">
    <property type="entry name" value="MR_MLE"/>
    <property type="match status" value="1"/>
</dbReference>
<evidence type="ECO:0000256" key="3">
    <source>
        <dbReference type="ARBA" id="ARBA00023235"/>
    </source>
</evidence>
<dbReference type="PANTHER" id="PTHR48073:SF2">
    <property type="entry name" value="O-SUCCINYLBENZOATE SYNTHASE"/>
    <property type="match status" value="1"/>
</dbReference>
<dbReference type="SUPFAM" id="SSF51604">
    <property type="entry name" value="Enolase C-terminal domain-like"/>
    <property type="match status" value="1"/>
</dbReference>
<dbReference type="Pfam" id="PF02746">
    <property type="entry name" value="MR_MLE_N"/>
    <property type="match status" value="1"/>
</dbReference>
<dbReference type="Pfam" id="PF13378">
    <property type="entry name" value="MR_MLE_C"/>
    <property type="match status" value="1"/>
</dbReference>
<evidence type="ECO:0000313" key="6">
    <source>
        <dbReference type="Proteomes" id="UP000315252"/>
    </source>
</evidence>
<evidence type="ECO:0000259" key="4">
    <source>
        <dbReference type="SMART" id="SM00922"/>
    </source>
</evidence>
<sequence length="375" mass="40751">MTHQKDSIERMTVWHAALPVRSARDHGSGLVADKVDVVVIRLETASGVFGFGEASPWAVFTGTAEATAAALDRYIRPVVLGADPADIPLIMADANRAIAGHTEAKAALETALLDCRGRAMGLPVWALLGGRYRKEIPLSISLANPDFDADMDLLDEAWAGGIRMIKLKTGVQSHAFDIERLERLRKAYPELNIRVDYNQGLQPFGALRRLKDVEQFKVTFIEQPVPGWNHEAMARFTAALETPILADETVFSPGDAHKAVKGRLCDAISVKIMKTGGLRRGMEVAAIAESAGMPAYGGDMFESGLAHLAGTHMIAATPNISLGCEFYQARWYLEEDILREAFPCDNGKVAVPEGPGLGFDVDLEKLAHYAADTRQ</sequence>
<dbReference type="PANTHER" id="PTHR48073">
    <property type="entry name" value="O-SUCCINYLBENZOATE SYNTHASE-RELATED"/>
    <property type="match status" value="1"/>
</dbReference>
<dbReference type="GO" id="GO:0006518">
    <property type="term" value="P:peptide metabolic process"/>
    <property type="evidence" value="ECO:0007669"/>
    <property type="project" value="UniProtKB-ARBA"/>
</dbReference>
<evidence type="ECO:0000313" key="5">
    <source>
        <dbReference type="EMBL" id="TQV83975.1"/>
    </source>
</evidence>
<keyword evidence="3 5" id="KW-0413">Isomerase</keyword>
<dbReference type="Proteomes" id="UP000315252">
    <property type="component" value="Unassembled WGS sequence"/>
</dbReference>
<dbReference type="SFLD" id="SFLDS00001">
    <property type="entry name" value="Enolase"/>
    <property type="match status" value="1"/>
</dbReference>
<feature type="domain" description="Mandelate racemase/muconate lactonizing enzyme C-terminal" evidence="4">
    <location>
        <begin position="147"/>
        <end position="243"/>
    </location>
</feature>
<dbReference type="InterPro" id="IPR036849">
    <property type="entry name" value="Enolase-like_C_sf"/>
</dbReference>
<dbReference type="AlphaFoldDB" id="A0A545U3B4"/>
<keyword evidence="6" id="KW-1185">Reference proteome</keyword>
<evidence type="ECO:0000256" key="2">
    <source>
        <dbReference type="ARBA" id="ARBA00022723"/>
    </source>
</evidence>
<proteinExistence type="inferred from homology"/>
<dbReference type="Gene3D" id="3.30.390.10">
    <property type="entry name" value="Enolase-like, N-terminal domain"/>
    <property type="match status" value="1"/>
</dbReference>
<comment type="similarity">
    <text evidence="1">Belongs to the mandelate racemase/muconate lactonizing enzyme family.</text>
</comment>
<dbReference type="InterPro" id="IPR013342">
    <property type="entry name" value="Mandelate_racemase_C"/>
</dbReference>
<dbReference type="OrthoDB" id="9775913at2"/>
<dbReference type="PROSITE" id="PS00909">
    <property type="entry name" value="MR_MLE_2"/>
    <property type="match status" value="1"/>
</dbReference>
<dbReference type="GO" id="GO:0009063">
    <property type="term" value="P:amino acid catabolic process"/>
    <property type="evidence" value="ECO:0007669"/>
    <property type="project" value="InterPro"/>
</dbReference>
<dbReference type="InterPro" id="IPR018110">
    <property type="entry name" value="Mandel_Rmase/mucon_lact_enz_CS"/>
</dbReference>
<dbReference type="GO" id="GO:0000287">
    <property type="term" value="F:magnesium ion binding"/>
    <property type="evidence" value="ECO:0007669"/>
    <property type="project" value="UniProtKB-ARBA"/>
</dbReference>
<reference evidence="5 6" key="1">
    <citation type="submission" date="2019-06" db="EMBL/GenBank/DDBJ databases">
        <title>Whole genome sequence for Rhodospirillaceae sp. R148.</title>
        <authorList>
            <person name="Wang G."/>
        </authorList>
    </citation>
    <scope>NUCLEOTIDE SEQUENCE [LARGE SCALE GENOMIC DNA]</scope>
    <source>
        <strain evidence="5 6">R148</strain>
    </source>
</reference>
<dbReference type="SFLD" id="SFLDF00009">
    <property type="entry name" value="o-succinylbenzoate_synthase"/>
    <property type="match status" value="1"/>
</dbReference>
<dbReference type="InterPro" id="IPR029065">
    <property type="entry name" value="Enolase_C-like"/>
</dbReference>
<dbReference type="SFLD" id="SFLDG00180">
    <property type="entry name" value="muconate_cycloisomerase"/>
    <property type="match status" value="1"/>
</dbReference>
<dbReference type="Gene3D" id="3.20.20.120">
    <property type="entry name" value="Enolase-like C-terminal domain"/>
    <property type="match status" value="1"/>
</dbReference>
<organism evidence="5 6">
    <name type="scientific">Denitrobaculum tricleocarpae</name>
    <dbReference type="NCBI Taxonomy" id="2591009"/>
    <lineage>
        <taxon>Bacteria</taxon>
        <taxon>Pseudomonadati</taxon>
        <taxon>Pseudomonadota</taxon>
        <taxon>Alphaproteobacteria</taxon>
        <taxon>Rhodospirillales</taxon>
        <taxon>Rhodospirillaceae</taxon>
        <taxon>Denitrobaculum</taxon>
    </lineage>
</organism>